<evidence type="ECO:0000256" key="6">
    <source>
        <dbReference type="ARBA" id="ARBA00023157"/>
    </source>
</evidence>
<dbReference type="Proteomes" id="UP000198614">
    <property type="component" value="Unassembled WGS sequence"/>
</dbReference>
<organism evidence="13 15">
    <name type="scientific">Streptomyces griseoaurantiacus</name>
    <dbReference type="NCBI Taxonomy" id="68213"/>
    <lineage>
        <taxon>Bacteria</taxon>
        <taxon>Bacillati</taxon>
        <taxon>Actinomycetota</taxon>
        <taxon>Actinomycetes</taxon>
        <taxon>Kitasatosporales</taxon>
        <taxon>Streptomycetaceae</taxon>
        <taxon>Streptomyces</taxon>
        <taxon>Streptomyces aurantiacus group</taxon>
    </lineage>
</organism>
<keyword evidence="6" id="KW-1015">Disulfide bond</keyword>
<dbReference type="PANTHER" id="PTHR42801:SF7">
    <property type="entry name" value="SLL1159 PROTEIN"/>
    <property type="match status" value="1"/>
</dbReference>
<evidence type="ECO:0000256" key="5">
    <source>
        <dbReference type="ARBA" id="ARBA00023002"/>
    </source>
</evidence>
<dbReference type="InterPro" id="IPR000866">
    <property type="entry name" value="AhpC/TSA"/>
</dbReference>
<feature type="domain" description="Thioredoxin" evidence="12">
    <location>
        <begin position="46"/>
        <end position="220"/>
    </location>
</feature>
<sequence length="220" mass="23679">MTTTPIADQVADLREKVAEQLPAEALKVFGAEQAELAVAEPPSGIAEPGTPMPDASLLDVRGRPVTLDQARAGRPAVVVFYRGAWCPYCNLALRTYQRELVAELDERGVVMIAVSPQKPDGSLGIVEANDLTYTVLSDPGNRIGRALGIVTRSEDRVLHAQASLGVDLTEVNADGTQDIVMPTVALVDDRGVLRWIDVHPDYTTRTEPDRILAALTETIG</sequence>
<dbReference type="PANTHER" id="PTHR42801">
    <property type="entry name" value="THIOREDOXIN-DEPENDENT PEROXIDE REDUCTASE"/>
    <property type="match status" value="1"/>
</dbReference>
<evidence type="ECO:0000256" key="1">
    <source>
        <dbReference type="ARBA" id="ARBA00003330"/>
    </source>
</evidence>
<accession>A0A1G7WD73</accession>
<evidence type="ECO:0000259" key="12">
    <source>
        <dbReference type="PROSITE" id="PS51352"/>
    </source>
</evidence>
<dbReference type="InterPro" id="IPR036249">
    <property type="entry name" value="Thioredoxin-like_sf"/>
</dbReference>
<reference evidence="14" key="2">
    <citation type="submission" date="2022-10" db="EMBL/GenBank/DDBJ databases">
        <title>The complete genomes of actinobacterial strains from the NBC collection.</title>
        <authorList>
            <person name="Joergensen T.S."/>
            <person name="Alvarez Arevalo M."/>
            <person name="Sterndorff E.B."/>
            <person name="Faurdal D."/>
            <person name="Vuksanovic O."/>
            <person name="Mourched A.-S."/>
            <person name="Charusanti P."/>
            <person name="Shaw S."/>
            <person name="Blin K."/>
            <person name="Weber T."/>
        </authorList>
    </citation>
    <scope>NUCLEOTIDE SEQUENCE</scope>
    <source>
        <strain evidence="14">NBC_00489</strain>
    </source>
</reference>
<evidence type="ECO:0000313" key="16">
    <source>
        <dbReference type="Proteomes" id="UP001432161"/>
    </source>
</evidence>
<keyword evidence="16" id="KW-1185">Reference proteome</keyword>
<dbReference type="EMBL" id="CP108330">
    <property type="protein sequence ID" value="WUR36720.1"/>
    <property type="molecule type" value="Genomic_DNA"/>
</dbReference>
<dbReference type="OrthoDB" id="9809746at2"/>
<evidence type="ECO:0000256" key="7">
    <source>
        <dbReference type="ARBA" id="ARBA00023284"/>
    </source>
</evidence>
<proteinExistence type="inferred from homology"/>
<dbReference type="Gene3D" id="3.40.30.10">
    <property type="entry name" value="Glutaredoxin"/>
    <property type="match status" value="1"/>
</dbReference>
<comment type="similarity">
    <text evidence="9">Belongs to the peroxiredoxin family. BCP/PrxQ subfamily.</text>
</comment>
<keyword evidence="4" id="KW-0049">Antioxidant</keyword>
<dbReference type="CDD" id="cd02970">
    <property type="entry name" value="PRX_like2"/>
    <property type="match status" value="1"/>
</dbReference>
<dbReference type="InterPro" id="IPR050924">
    <property type="entry name" value="Peroxiredoxin_BCP/PrxQ"/>
</dbReference>
<evidence type="ECO:0000256" key="8">
    <source>
        <dbReference type="ARBA" id="ARBA00032824"/>
    </source>
</evidence>
<dbReference type="GO" id="GO:0045454">
    <property type="term" value="P:cell redox homeostasis"/>
    <property type="evidence" value="ECO:0007669"/>
    <property type="project" value="TreeGrafter"/>
</dbReference>
<dbReference type="PROSITE" id="PS51352">
    <property type="entry name" value="THIOREDOXIN_2"/>
    <property type="match status" value="1"/>
</dbReference>
<gene>
    <name evidence="14" type="ORF">OHN36_05730</name>
    <name evidence="13" type="ORF">SAMN05216260_12620</name>
</gene>
<dbReference type="EMBL" id="FNAX01000026">
    <property type="protein sequence ID" value="SDG69090.1"/>
    <property type="molecule type" value="Genomic_DNA"/>
</dbReference>
<comment type="catalytic activity">
    <reaction evidence="11">
        <text>a hydroperoxide + [thioredoxin]-dithiol = an alcohol + [thioredoxin]-disulfide + H2O</text>
        <dbReference type="Rhea" id="RHEA:62620"/>
        <dbReference type="Rhea" id="RHEA-COMP:10698"/>
        <dbReference type="Rhea" id="RHEA-COMP:10700"/>
        <dbReference type="ChEBI" id="CHEBI:15377"/>
        <dbReference type="ChEBI" id="CHEBI:29950"/>
        <dbReference type="ChEBI" id="CHEBI:30879"/>
        <dbReference type="ChEBI" id="CHEBI:35924"/>
        <dbReference type="ChEBI" id="CHEBI:50058"/>
        <dbReference type="EC" id="1.11.1.24"/>
    </reaction>
</comment>
<name>A0A1G7WD73_9ACTN</name>
<evidence type="ECO:0000256" key="11">
    <source>
        <dbReference type="ARBA" id="ARBA00049091"/>
    </source>
</evidence>
<evidence type="ECO:0000313" key="15">
    <source>
        <dbReference type="Proteomes" id="UP000198614"/>
    </source>
</evidence>
<evidence type="ECO:0000256" key="4">
    <source>
        <dbReference type="ARBA" id="ARBA00022862"/>
    </source>
</evidence>
<keyword evidence="5" id="KW-0560">Oxidoreductase</keyword>
<dbReference type="GO" id="GO:0008379">
    <property type="term" value="F:thioredoxin peroxidase activity"/>
    <property type="evidence" value="ECO:0007669"/>
    <property type="project" value="TreeGrafter"/>
</dbReference>
<evidence type="ECO:0000313" key="14">
    <source>
        <dbReference type="EMBL" id="WUR36720.1"/>
    </source>
</evidence>
<evidence type="ECO:0000256" key="9">
    <source>
        <dbReference type="ARBA" id="ARBA00038489"/>
    </source>
</evidence>
<evidence type="ECO:0000256" key="10">
    <source>
        <dbReference type="ARBA" id="ARBA00041373"/>
    </source>
</evidence>
<protein>
    <recommendedName>
        <fullName evidence="2">thioredoxin-dependent peroxiredoxin</fullName>
        <ecNumber evidence="2">1.11.1.24</ecNumber>
    </recommendedName>
    <alternativeName>
        <fullName evidence="10">Bacterioferritin comigratory protein</fullName>
    </alternativeName>
    <alternativeName>
        <fullName evidence="8">Thioredoxin peroxidase</fullName>
    </alternativeName>
</protein>
<dbReference type="Pfam" id="PF00578">
    <property type="entry name" value="AhpC-TSA"/>
    <property type="match status" value="1"/>
</dbReference>
<evidence type="ECO:0000313" key="13">
    <source>
        <dbReference type="EMBL" id="SDG69090.1"/>
    </source>
</evidence>
<dbReference type="EC" id="1.11.1.24" evidence="2"/>
<dbReference type="GO" id="GO:0034599">
    <property type="term" value="P:cellular response to oxidative stress"/>
    <property type="evidence" value="ECO:0007669"/>
    <property type="project" value="TreeGrafter"/>
</dbReference>
<comment type="function">
    <text evidence="1">Thiol-specific peroxidase that catalyzes the reduction of hydrogen peroxide and organic hydroperoxides to water and alcohols, respectively. Plays a role in cell protection against oxidative stress by detoxifying peroxides and as sensor of hydrogen peroxide-mediated signaling events.</text>
</comment>
<dbReference type="Proteomes" id="UP001432161">
    <property type="component" value="Chromosome"/>
</dbReference>
<dbReference type="GO" id="GO:0005737">
    <property type="term" value="C:cytoplasm"/>
    <property type="evidence" value="ECO:0007669"/>
    <property type="project" value="TreeGrafter"/>
</dbReference>
<evidence type="ECO:0000256" key="2">
    <source>
        <dbReference type="ARBA" id="ARBA00013017"/>
    </source>
</evidence>
<evidence type="ECO:0000256" key="3">
    <source>
        <dbReference type="ARBA" id="ARBA00022559"/>
    </source>
</evidence>
<keyword evidence="3" id="KW-0575">Peroxidase</keyword>
<keyword evidence="7" id="KW-0676">Redox-active center</keyword>
<dbReference type="SUPFAM" id="SSF52833">
    <property type="entry name" value="Thioredoxin-like"/>
    <property type="match status" value="1"/>
</dbReference>
<reference evidence="13 15" key="1">
    <citation type="submission" date="2016-10" db="EMBL/GenBank/DDBJ databases">
        <authorList>
            <person name="de Groot N.N."/>
        </authorList>
    </citation>
    <scope>NUCLEOTIDE SEQUENCE [LARGE SCALE GENOMIC DNA]</scope>
    <source>
        <strain evidence="13 15">CGMCC 4.1859</strain>
    </source>
</reference>
<dbReference type="AlphaFoldDB" id="A0A1G7WD73"/>
<dbReference type="InterPro" id="IPR013766">
    <property type="entry name" value="Thioredoxin_domain"/>
</dbReference>